<reference evidence="1 2" key="1">
    <citation type="journal article" date="2024" name="G3 (Bethesda)">
        <title>Genome assembly of Hibiscus sabdariffa L. provides insights into metabolisms of medicinal natural products.</title>
        <authorList>
            <person name="Kim T."/>
        </authorList>
    </citation>
    <scope>NUCLEOTIDE SEQUENCE [LARGE SCALE GENOMIC DNA]</scope>
    <source>
        <strain evidence="1">TK-2024</strain>
        <tissue evidence="1">Old leaves</tissue>
    </source>
</reference>
<dbReference type="EMBL" id="JBBPBN010000027">
    <property type="protein sequence ID" value="KAK9007243.1"/>
    <property type="molecule type" value="Genomic_DNA"/>
</dbReference>
<sequence>MRKLTPPSPKLPGKSIGAKERFYRSGDAWSGGHDELEFALLLAHEREIGECALRDGYAQEFSWAAIFC</sequence>
<keyword evidence="2" id="KW-1185">Reference proteome</keyword>
<organism evidence="1 2">
    <name type="scientific">Hibiscus sabdariffa</name>
    <name type="common">roselle</name>
    <dbReference type="NCBI Taxonomy" id="183260"/>
    <lineage>
        <taxon>Eukaryota</taxon>
        <taxon>Viridiplantae</taxon>
        <taxon>Streptophyta</taxon>
        <taxon>Embryophyta</taxon>
        <taxon>Tracheophyta</taxon>
        <taxon>Spermatophyta</taxon>
        <taxon>Magnoliopsida</taxon>
        <taxon>eudicotyledons</taxon>
        <taxon>Gunneridae</taxon>
        <taxon>Pentapetalae</taxon>
        <taxon>rosids</taxon>
        <taxon>malvids</taxon>
        <taxon>Malvales</taxon>
        <taxon>Malvaceae</taxon>
        <taxon>Malvoideae</taxon>
        <taxon>Hibiscus</taxon>
    </lineage>
</organism>
<proteinExistence type="predicted"/>
<evidence type="ECO:0000313" key="2">
    <source>
        <dbReference type="Proteomes" id="UP001396334"/>
    </source>
</evidence>
<protein>
    <submittedName>
        <fullName evidence="1">Uncharacterized protein</fullName>
    </submittedName>
</protein>
<accession>A0ABR2R2S4</accession>
<gene>
    <name evidence="1" type="ORF">V6N11_051072</name>
</gene>
<name>A0ABR2R2S4_9ROSI</name>
<dbReference type="Proteomes" id="UP001396334">
    <property type="component" value="Unassembled WGS sequence"/>
</dbReference>
<comment type="caution">
    <text evidence="1">The sequence shown here is derived from an EMBL/GenBank/DDBJ whole genome shotgun (WGS) entry which is preliminary data.</text>
</comment>
<evidence type="ECO:0000313" key="1">
    <source>
        <dbReference type="EMBL" id="KAK9007243.1"/>
    </source>
</evidence>